<proteinExistence type="predicted"/>
<organism evidence="1 2">
    <name type="scientific">Anopheles melas</name>
    <dbReference type="NCBI Taxonomy" id="34690"/>
    <lineage>
        <taxon>Eukaryota</taxon>
        <taxon>Metazoa</taxon>
        <taxon>Ecdysozoa</taxon>
        <taxon>Arthropoda</taxon>
        <taxon>Hexapoda</taxon>
        <taxon>Insecta</taxon>
        <taxon>Pterygota</taxon>
        <taxon>Neoptera</taxon>
        <taxon>Endopterygota</taxon>
        <taxon>Diptera</taxon>
        <taxon>Nematocera</taxon>
        <taxon>Culicoidea</taxon>
        <taxon>Culicidae</taxon>
        <taxon>Anophelinae</taxon>
        <taxon>Anopheles</taxon>
    </lineage>
</organism>
<dbReference type="VEuPathDB" id="VectorBase:AMEC001896"/>
<dbReference type="AlphaFoldDB" id="A0A182TGH5"/>
<name>A0A182TGH5_9DIPT</name>
<evidence type="ECO:0000313" key="1">
    <source>
        <dbReference type="EnsemblMetazoa" id="AMEC001896-PA"/>
    </source>
</evidence>
<evidence type="ECO:0000313" key="2">
    <source>
        <dbReference type="Proteomes" id="UP000075902"/>
    </source>
</evidence>
<accession>A0A182TGH5</accession>
<dbReference type="Proteomes" id="UP000075902">
    <property type="component" value="Unassembled WGS sequence"/>
</dbReference>
<reference evidence="1" key="2">
    <citation type="submission" date="2020-05" db="UniProtKB">
        <authorList>
            <consortium name="EnsemblMetazoa"/>
        </authorList>
    </citation>
    <scope>IDENTIFICATION</scope>
    <source>
        <strain evidence="1">CM1001059</strain>
    </source>
</reference>
<dbReference type="EnsemblMetazoa" id="AMEC001896-RA">
    <property type="protein sequence ID" value="AMEC001896-PA"/>
    <property type="gene ID" value="AMEC001896"/>
</dbReference>
<keyword evidence="2" id="KW-1185">Reference proteome</keyword>
<reference evidence="2" key="1">
    <citation type="submission" date="2014-01" db="EMBL/GenBank/DDBJ databases">
        <title>The Genome Sequence of Anopheles melas CM1001059_A (V2).</title>
        <authorList>
            <consortium name="The Broad Institute Genomics Platform"/>
            <person name="Neafsey D.E."/>
            <person name="Besansky N."/>
            <person name="Howell P."/>
            <person name="Walton C."/>
            <person name="Young S.K."/>
            <person name="Zeng Q."/>
            <person name="Gargeya S."/>
            <person name="Fitzgerald M."/>
            <person name="Haas B."/>
            <person name="Abouelleil A."/>
            <person name="Allen A.W."/>
            <person name="Alvarado L."/>
            <person name="Arachchi H.M."/>
            <person name="Berlin A.M."/>
            <person name="Chapman S.B."/>
            <person name="Gainer-Dewar J."/>
            <person name="Goldberg J."/>
            <person name="Griggs A."/>
            <person name="Gujja S."/>
            <person name="Hansen M."/>
            <person name="Howarth C."/>
            <person name="Imamovic A."/>
            <person name="Ireland A."/>
            <person name="Larimer J."/>
            <person name="McCowan C."/>
            <person name="Murphy C."/>
            <person name="Pearson M."/>
            <person name="Poon T.W."/>
            <person name="Priest M."/>
            <person name="Roberts A."/>
            <person name="Saif S."/>
            <person name="Shea T."/>
            <person name="Sisk P."/>
            <person name="Sykes S."/>
            <person name="Wortman J."/>
            <person name="Nusbaum C."/>
            <person name="Birren B."/>
        </authorList>
    </citation>
    <scope>NUCLEOTIDE SEQUENCE [LARGE SCALE GENOMIC DNA]</scope>
    <source>
        <strain evidence="2">CM1001059</strain>
    </source>
</reference>
<protein>
    <submittedName>
        <fullName evidence="1">Uncharacterized protein</fullName>
    </submittedName>
</protein>
<sequence>MPGRPRFPLIDRTIRDASPAAGGRDESESTTGRVNFRVVAYANGILVLERRFGFGVRCSTSDISVLLLRRSCPVCGGEFVCLDYSTLSMRVLLLLLKAQAK</sequence>